<feature type="region of interest" description="Disordered" evidence="1">
    <location>
        <begin position="141"/>
        <end position="163"/>
    </location>
</feature>
<keyword evidence="3" id="KW-1185">Reference proteome</keyword>
<reference evidence="2 3" key="1">
    <citation type="submission" date="2021-02" db="EMBL/GenBank/DDBJ databases">
        <authorList>
            <person name="Han P."/>
        </authorList>
    </citation>
    <scope>NUCLEOTIDE SEQUENCE [LARGE SCALE GENOMIC DNA]</scope>
    <source>
        <strain evidence="2">Candidatus Nitrospira sp. ZN2</strain>
    </source>
</reference>
<dbReference type="Proteomes" id="UP000675880">
    <property type="component" value="Unassembled WGS sequence"/>
</dbReference>
<protein>
    <recommendedName>
        <fullName evidence="4">Lipoprotein</fullName>
    </recommendedName>
</protein>
<sequence length="163" mass="16906">MPLRACLIVALTAMSKKVLGSRLVSAVNDANGCRTVGAAIANGVGRVTLMLCLGGALSACAESVHQTERLSMRDFMLDAGYAGAQSYAHWPGPGYGPGYGIGYGYGAGYWGNPLGYYGFPYGPAGFGWYGGYGGFGAARPPVGSPGPRPPLPPNTPSRFRKNH</sequence>
<gene>
    <name evidence="2" type="ORF">NSPZN2_10528</name>
</gene>
<comment type="caution">
    <text evidence="2">The sequence shown here is derived from an EMBL/GenBank/DDBJ whole genome shotgun (WGS) entry which is preliminary data.</text>
</comment>
<organism evidence="2 3">
    <name type="scientific">Nitrospira defluvii</name>
    <dbReference type="NCBI Taxonomy" id="330214"/>
    <lineage>
        <taxon>Bacteria</taxon>
        <taxon>Pseudomonadati</taxon>
        <taxon>Nitrospirota</taxon>
        <taxon>Nitrospiria</taxon>
        <taxon>Nitrospirales</taxon>
        <taxon>Nitrospiraceae</taxon>
        <taxon>Nitrospira</taxon>
    </lineage>
</organism>
<accession>A0ABM8QHT7</accession>
<evidence type="ECO:0000313" key="2">
    <source>
        <dbReference type="EMBL" id="CAE6697369.1"/>
    </source>
</evidence>
<name>A0ABM8QHT7_9BACT</name>
<feature type="compositionally biased region" description="Pro residues" evidence="1">
    <location>
        <begin position="142"/>
        <end position="155"/>
    </location>
</feature>
<proteinExistence type="predicted"/>
<evidence type="ECO:0008006" key="4">
    <source>
        <dbReference type="Google" id="ProtNLM"/>
    </source>
</evidence>
<dbReference type="EMBL" id="CAJNBJ010000001">
    <property type="protein sequence ID" value="CAE6697369.1"/>
    <property type="molecule type" value="Genomic_DNA"/>
</dbReference>
<evidence type="ECO:0000256" key="1">
    <source>
        <dbReference type="SAM" id="MobiDB-lite"/>
    </source>
</evidence>
<evidence type="ECO:0000313" key="3">
    <source>
        <dbReference type="Proteomes" id="UP000675880"/>
    </source>
</evidence>